<dbReference type="GO" id="GO:0036464">
    <property type="term" value="C:cytoplasmic ribonucleoprotein granule"/>
    <property type="evidence" value="ECO:0007669"/>
    <property type="project" value="TreeGrafter"/>
</dbReference>
<dbReference type="CDD" id="cd09032">
    <property type="entry name" value="KH-I_N4BP1_like_rpt1"/>
    <property type="match status" value="1"/>
</dbReference>
<name>A0A6P8GZC0_ACTTE</name>
<dbReference type="AlphaFoldDB" id="A0A6P8GZC0"/>
<dbReference type="InterPro" id="IPR000571">
    <property type="entry name" value="Znf_CCCH"/>
</dbReference>
<dbReference type="KEGG" id="aten:116286475"/>
<dbReference type="Pfam" id="PF23050">
    <property type="entry name" value="KH_N4BP1_1st"/>
    <property type="match status" value="1"/>
</dbReference>
<evidence type="ECO:0000256" key="3">
    <source>
        <dbReference type="ARBA" id="ARBA00022722"/>
    </source>
</evidence>
<keyword evidence="5" id="KW-0255">Endonuclease</keyword>
<dbReference type="GO" id="GO:0003729">
    <property type="term" value="F:mRNA binding"/>
    <property type="evidence" value="ECO:0007669"/>
    <property type="project" value="TreeGrafter"/>
</dbReference>
<dbReference type="RefSeq" id="XP_031548858.1">
    <property type="nucleotide sequence ID" value="XM_031692998.1"/>
</dbReference>
<keyword evidence="7" id="KW-0378">Hydrolase</keyword>
<evidence type="ECO:0000259" key="11">
    <source>
        <dbReference type="PROSITE" id="PS50103"/>
    </source>
</evidence>
<keyword evidence="12" id="KW-1185">Reference proteome</keyword>
<dbReference type="InterPro" id="IPR056629">
    <property type="entry name" value="KH_N4BP1_1st"/>
</dbReference>
<keyword evidence="3" id="KW-0540">Nuclease</keyword>
<dbReference type="InterPro" id="IPR021869">
    <property type="entry name" value="RNase_Zc3h12_NYN"/>
</dbReference>
<evidence type="ECO:0000256" key="9">
    <source>
        <dbReference type="ARBA" id="ARBA00022842"/>
    </source>
</evidence>
<proteinExistence type="inferred from homology"/>
<dbReference type="CDD" id="cd18729">
    <property type="entry name" value="PIN_Zc3h12-like"/>
    <property type="match status" value="1"/>
</dbReference>
<evidence type="ECO:0000256" key="4">
    <source>
        <dbReference type="ARBA" id="ARBA00022723"/>
    </source>
</evidence>
<dbReference type="FunFam" id="3.40.50.11980:FF:000001">
    <property type="entry name" value="ZC3H12A isoform 1"/>
    <property type="match status" value="1"/>
</dbReference>
<dbReference type="FunCoup" id="A0A6P8GZC0">
    <property type="interactions" value="268"/>
</dbReference>
<evidence type="ECO:0000256" key="5">
    <source>
        <dbReference type="ARBA" id="ARBA00022759"/>
    </source>
</evidence>
<dbReference type="InterPro" id="IPR040546">
    <property type="entry name" value="Rege-1_UBA-like"/>
</dbReference>
<evidence type="ECO:0000256" key="2">
    <source>
        <dbReference type="ARBA" id="ARBA00010922"/>
    </source>
</evidence>
<dbReference type="PANTHER" id="PTHR12876:SF35">
    <property type="entry name" value="LD08718P-RELATED"/>
    <property type="match status" value="1"/>
</dbReference>
<reference evidence="13" key="1">
    <citation type="submission" date="2025-08" db="UniProtKB">
        <authorList>
            <consortium name="RefSeq"/>
        </authorList>
    </citation>
    <scope>IDENTIFICATION</scope>
    <source>
        <tissue evidence="13">Tentacle</tissue>
    </source>
</reference>
<protein>
    <submittedName>
        <fullName evidence="13">Endoribonuclease ZC3H12A-like</fullName>
    </submittedName>
</protein>
<evidence type="ECO:0000313" key="12">
    <source>
        <dbReference type="Proteomes" id="UP000515163"/>
    </source>
</evidence>
<evidence type="ECO:0000313" key="13">
    <source>
        <dbReference type="RefSeq" id="XP_031548858.1"/>
    </source>
</evidence>
<feature type="domain" description="C3H1-type" evidence="11">
    <location>
        <begin position="478"/>
        <end position="503"/>
    </location>
</feature>
<dbReference type="InterPro" id="IPR051101">
    <property type="entry name" value="ZC3H12/N4BP1_RNase_Reg"/>
</dbReference>
<dbReference type="GO" id="GO:0004521">
    <property type="term" value="F:RNA endonuclease activity"/>
    <property type="evidence" value="ECO:0007669"/>
    <property type="project" value="TreeGrafter"/>
</dbReference>
<dbReference type="GO" id="GO:0016787">
    <property type="term" value="F:hydrolase activity"/>
    <property type="evidence" value="ECO:0007669"/>
    <property type="project" value="UniProtKB-KW"/>
</dbReference>
<evidence type="ECO:0000256" key="1">
    <source>
        <dbReference type="ARBA" id="ARBA00001946"/>
    </source>
</evidence>
<keyword evidence="6 10" id="KW-0863">Zinc-finger</keyword>
<keyword evidence="4 10" id="KW-0479">Metal-binding</keyword>
<evidence type="ECO:0000256" key="8">
    <source>
        <dbReference type="ARBA" id="ARBA00022833"/>
    </source>
</evidence>
<evidence type="ECO:0000256" key="7">
    <source>
        <dbReference type="ARBA" id="ARBA00022801"/>
    </source>
</evidence>
<dbReference type="GeneID" id="116286475"/>
<gene>
    <name evidence="13" type="primary">LOC116286475</name>
</gene>
<dbReference type="PANTHER" id="PTHR12876">
    <property type="entry name" value="N4BP1-RELATED"/>
    <property type="match status" value="1"/>
</dbReference>
<dbReference type="Proteomes" id="UP000515163">
    <property type="component" value="Unplaced"/>
</dbReference>
<dbReference type="GO" id="GO:0005634">
    <property type="term" value="C:nucleus"/>
    <property type="evidence" value="ECO:0007669"/>
    <property type="project" value="TreeGrafter"/>
</dbReference>
<dbReference type="Gene3D" id="3.40.50.11980">
    <property type="match status" value="1"/>
</dbReference>
<accession>A0A6P8GZC0</accession>
<dbReference type="PROSITE" id="PS50103">
    <property type="entry name" value="ZF_C3H1"/>
    <property type="match status" value="1"/>
</dbReference>
<keyword evidence="9" id="KW-0460">Magnesium</keyword>
<evidence type="ECO:0000256" key="10">
    <source>
        <dbReference type="PROSITE-ProRule" id="PRU00723"/>
    </source>
</evidence>
<dbReference type="Pfam" id="PF18039">
    <property type="entry name" value="UBA_6"/>
    <property type="match status" value="1"/>
</dbReference>
<keyword evidence="8 10" id="KW-0862">Zinc</keyword>
<organism evidence="12 13">
    <name type="scientific">Actinia tenebrosa</name>
    <name type="common">Australian red waratah sea anemone</name>
    <dbReference type="NCBI Taxonomy" id="6105"/>
    <lineage>
        <taxon>Eukaryota</taxon>
        <taxon>Metazoa</taxon>
        <taxon>Cnidaria</taxon>
        <taxon>Anthozoa</taxon>
        <taxon>Hexacorallia</taxon>
        <taxon>Actiniaria</taxon>
        <taxon>Actiniidae</taxon>
        <taxon>Actinia</taxon>
    </lineage>
</organism>
<dbReference type="InParanoid" id="A0A6P8GZC0"/>
<comment type="similarity">
    <text evidence="2">Belongs to the ZC3H12 family.</text>
</comment>
<evidence type="ECO:0000256" key="6">
    <source>
        <dbReference type="ARBA" id="ARBA00022771"/>
    </source>
</evidence>
<dbReference type="GO" id="GO:0008270">
    <property type="term" value="F:zinc ion binding"/>
    <property type="evidence" value="ECO:0007669"/>
    <property type="project" value="UniProtKB-KW"/>
</dbReference>
<dbReference type="OrthoDB" id="392925at2759"/>
<sequence>MADIRDIAVDQDKKKAVSDAIERINQLFNVQVSLSPTEAVGFQWVQLKGRIEDIENAKNYINSLCKPEIEDVKVSIPEEYFDAISEYRNHVEKTSGAVVLFSSPKEACIQGSEMSVVIATSAIEERINELRAGVNGLPRLMSSGSISPQQKLEQEKVQSTPVPYIDPSLEEFAIKLGYSKEDIHQVVKKQGKEVDQNTLLRELIKVSSPSLLQRAKPEYAAHPGLSKPVSHNKDEVVARGTSNRAAIPQSRNEEIVARGAMCPPGQRPFPMESTSSQGVFLPFDRQYLNDRPEDDTLMYQQVIGNSSATVDSNSDLRHIVIDGSNVAMSHGNQQYFSCMGIKICVDYFKKRGHKEITVFVPQWRKEYPKPDAPIKNQEILTELEADRHLVFTPSRRVNGRRIVCYDDRFILKLANDTDGIVVSNDHFRDLFNESPQWQEVIEQRILMYSFVNDILMVPDDPLGRHGPKLDDFLRKGTATHRRVCPYLRRCTYGLRCKYYHPERDHSRKGAEARTFARPEVPRQDYTTEQYHRSMNATSNYPALPVAQHSGNRRFVDGPIDRERHVNSANIERNDFDGARSATFQRLLAVFPEERQELILQVMRDNPHADLNYLAELIVTRSNS</sequence>
<comment type="cofactor">
    <cofactor evidence="1">
        <name>Mg(2+)</name>
        <dbReference type="ChEBI" id="CHEBI:18420"/>
    </cofactor>
</comment>
<feature type="zinc finger region" description="C3H1-type" evidence="10">
    <location>
        <begin position="478"/>
        <end position="503"/>
    </location>
</feature>
<dbReference type="Pfam" id="PF11977">
    <property type="entry name" value="RNase_Zc3h12a"/>
    <property type="match status" value="1"/>
</dbReference>